<sequence>MKIAVYGATGMIGSRVVAEALSRGHEVTGITRSGGALPEGVHAVQGDAGDAELARRVAGQADVVVSAIGPSRTGGDRREYLAQLRTLAETAGEARLIVVGGAGSLLVNGHRLVDDPGFPDVYKAEALIAAEGLDYIRGLGDSVDWTFFSPAPVIQPGERTGSYKTEADTPAGDTISAEDYAVALLDEVDKAAYRRRRFTAAN</sequence>
<dbReference type="PANTHER" id="PTHR43355">
    <property type="entry name" value="FLAVIN REDUCTASE (NADPH)"/>
    <property type="match status" value="1"/>
</dbReference>
<evidence type="ECO:0000259" key="1">
    <source>
        <dbReference type="Pfam" id="PF13460"/>
    </source>
</evidence>
<feature type="domain" description="NAD(P)-binding" evidence="1">
    <location>
        <begin position="7"/>
        <end position="189"/>
    </location>
</feature>
<dbReference type="Pfam" id="PF13460">
    <property type="entry name" value="NAD_binding_10"/>
    <property type="match status" value="1"/>
</dbReference>
<dbReference type="InterPro" id="IPR016040">
    <property type="entry name" value="NAD(P)-bd_dom"/>
</dbReference>
<accession>A0ABS5KL31</accession>
<dbReference type="Proteomes" id="UP000730482">
    <property type="component" value="Unassembled WGS sequence"/>
</dbReference>
<dbReference type="EMBL" id="JAAFYZ010000017">
    <property type="protein sequence ID" value="MBS2546739.1"/>
    <property type="molecule type" value="Genomic_DNA"/>
</dbReference>
<name>A0ABS5KL31_9ACTN</name>
<dbReference type="Gene3D" id="3.40.50.720">
    <property type="entry name" value="NAD(P)-binding Rossmann-like Domain"/>
    <property type="match status" value="1"/>
</dbReference>
<dbReference type="SUPFAM" id="SSF51735">
    <property type="entry name" value="NAD(P)-binding Rossmann-fold domains"/>
    <property type="match status" value="1"/>
</dbReference>
<proteinExistence type="predicted"/>
<organism evidence="2 3">
    <name type="scientific">Catenulispora pinistramenti</name>
    <dbReference type="NCBI Taxonomy" id="2705254"/>
    <lineage>
        <taxon>Bacteria</taxon>
        <taxon>Bacillati</taxon>
        <taxon>Actinomycetota</taxon>
        <taxon>Actinomycetes</taxon>
        <taxon>Catenulisporales</taxon>
        <taxon>Catenulisporaceae</taxon>
        <taxon>Catenulispora</taxon>
    </lineage>
</organism>
<dbReference type="InterPro" id="IPR036291">
    <property type="entry name" value="NAD(P)-bd_dom_sf"/>
</dbReference>
<dbReference type="InterPro" id="IPR051606">
    <property type="entry name" value="Polyketide_Oxido-like"/>
</dbReference>
<gene>
    <name evidence="2" type="ORF">KGQ19_07650</name>
</gene>
<reference evidence="2 3" key="1">
    <citation type="submission" date="2020-02" db="EMBL/GenBank/DDBJ databases">
        <title>Acidophilic actinobacteria isolated from forest soil.</title>
        <authorList>
            <person name="Golinska P."/>
        </authorList>
    </citation>
    <scope>NUCLEOTIDE SEQUENCE [LARGE SCALE GENOMIC DNA]</scope>
    <source>
        <strain evidence="2 3">NL8</strain>
    </source>
</reference>
<protein>
    <submittedName>
        <fullName evidence="2">NAD(P)H-binding protein</fullName>
    </submittedName>
</protein>
<evidence type="ECO:0000313" key="3">
    <source>
        <dbReference type="Proteomes" id="UP000730482"/>
    </source>
</evidence>
<comment type="caution">
    <text evidence="2">The sequence shown here is derived from an EMBL/GenBank/DDBJ whole genome shotgun (WGS) entry which is preliminary data.</text>
</comment>
<evidence type="ECO:0000313" key="2">
    <source>
        <dbReference type="EMBL" id="MBS2546739.1"/>
    </source>
</evidence>
<dbReference type="PANTHER" id="PTHR43355:SF2">
    <property type="entry name" value="FLAVIN REDUCTASE (NADPH)"/>
    <property type="match status" value="1"/>
</dbReference>
<dbReference type="RefSeq" id="WP_212008384.1">
    <property type="nucleotide sequence ID" value="NZ_JAAFYZ010000017.1"/>
</dbReference>
<keyword evidence="3" id="KW-1185">Reference proteome</keyword>